<accession>A0A4U6DAT4</accession>
<organism evidence="1 2">
    <name type="scientific">Dyadobacter frigoris</name>
    <dbReference type="NCBI Taxonomy" id="2576211"/>
    <lineage>
        <taxon>Bacteria</taxon>
        <taxon>Pseudomonadati</taxon>
        <taxon>Bacteroidota</taxon>
        <taxon>Cytophagia</taxon>
        <taxon>Cytophagales</taxon>
        <taxon>Spirosomataceae</taxon>
        <taxon>Dyadobacter</taxon>
    </lineage>
</organism>
<dbReference type="Proteomes" id="UP000304900">
    <property type="component" value="Unassembled WGS sequence"/>
</dbReference>
<evidence type="ECO:0000313" key="2">
    <source>
        <dbReference type="Proteomes" id="UP000304900"/>
    </source>
</evidence>
<evidence type="ECO:0000313" key="1">
    <source>
        <dbReference type="EMBL" id="TKT93308.1"/>
    </source>
</evidence>
<dbReference type="RefSeq" id="WP_137338984.1">
    <property type="nucleotide sequence ID" value="NZ_SZVO01000002.1"/>
</dbReference>
<dbReference type="OrthoDB" id="676278at2"/>
<comment type="caution">
    <text evidence="1">The sequence shown here is derived from an EMBL/GenBank/DDBJ whole genome shotgun (WGS) entry which is preliminary data.</text>
</comment>
<sequence length="132" mass="15051">MSQGFKLRYDQIREGDPGKTNAPSSVTHHNELYDVSGHARSLCLVWPDNTRMFFNYAYLISGAFSDTDEKNVITLNFSGHSIQIKGFGLESIFMALLEHVPRIIVATDERYVTDDTNQEAVITEMFVEKRDE</sequence>
<dbReference type="EMBL" id="SZVO01000002">
    <property type="protein sequence ID" value="TKT93308.1"/>
    <property type="molecule type" value="Genomic_DNA"/>
</dbReference>
<reference evidence="1 2" key="1">
    <citation type="submission" date="2019-05" db="EMBL/GenBank/DDBJ databases">
        <title>Dyadobacter AR-3-8 sp. nov., isolated from arctic soil.</title>
        <authorList>
            <person name="Chaudhary D.K."/>
        </authorList>
    </citation>
    <scope>NUCLEOTIDE SEQUENCE [LARGE SCALE GENOMIC DNA]</scope>
    <source>
        <strain evidence="1 2">AR-3-8</strain>
    </source>
</reference>
<keyword evidence="2" id="KW-1185">Reference proteome</keyword>
<dbReference type="AlphaFoldDB" id="A0A4U6DAT4"/>
<gene>
    <name evidence="1" type="ORF">FDK13_05505</name>
</gene>
<protein>
    <submittedName>
        <fullName evidence="1">Uncharacterized protein</fullName>
    </submittedName>
</protein>
<name>A0A4U6DAT4_9BACT</name>
<proteinExistence type="predicted"/>